<dbReference type="AlphaFoldDB" id="A0A1U9JT84"/>
<accession>A0A1U9JT84</accession>
<reference evidence="2 3" key="1">
    <citation type="journal article" date="2010" name="Science">
        <title>Genomic comparison of the ants Camponotus floridanus and Harpegnathos saltator.</title>
        <authorList>
            <person name="Bonasio R."/>
            <person name="Zhang G."/>
            <person name="Ye C."/>
            <person name="Mutti N.S."/>
            <person name="Fang X."/>
            <person name="Qin N."/>
            <person name="Donahue G."/>
            <person name="Yang P."/>
            <person name="Li Q."/>
            <person name="Li C."/>
            <person name="Zhang P."/>
            <person name="Huang Z."/>
            <person name="Berger S.L."/>
            <person name="Reinberg D."/>
            <person name="Wang J."/>
            <person name="Liebig J."/>
        </authorList>
    </citation>
    <scope>NUCLEOTIDE SEQUENCE [LARGE SCALE GENOMIC DNA]</scope>
    <source>
        <strain evidence="2 3">Hsal</strain>
    </source>
</reference>
<proteinExistence type="predicted"/>
<evidence type="ECO:0000313" key="2">
    <source>
        <dbReference type="EMBL" id="AQS41073.1"/>
    </source>
</evidence>
<gene>
    <name evidence="2" type="ORF">BHV28_03580</name>
</gene>
<dbReference type="Proteomes" id="UP000188912">
    <property type="component" value="Chromosome"/>
</dbReference>
<sequence>MKIVKKIAGLAVLTLVSGAVLVACGDSDAKKDYAARVERINTEAQKKLPIKMGPVSVTEFNVKDRTLRMKTVIADDDTAQEESATLDRIEHGLTDQGIIRGAVCQLFKLTRKELTELNTLELTYSFRERAKTISLDCQ</sequence>
<feature type="chain" id="PRO_5012234052" description="Lipoprotein" evidence="1">
    <location>
        <begin position="23"/>
        <end position="138"/>
    </location>
</feature>
<dbReference type="PROSITE" id="PS51257">
    <property type="entry name" value="PROKAR_LIPOPROTEIN"/>
    <property type="match status" value="1"/>
</dbReference>
<protein>
    <recommendedName>
        <fullName evidence="4">Lipoprotein</fullName>
    </recommendedName>
</protein>
<evidence type="ECO:0000256" key="1">
    <source>
        <dbReference type="SAM" id="SignalP"/>
    </source>
</evidence>
<name>A0A1U9JT84_9HYPH</name>
<keyword evidence="1" id="KW-0732">Signal</keyword>
<reference evidence="2 3" key="2">
    <citation type="journal article" date="2016" name="Sci. Rep.">
        <title>The genome of Rhizobiales bacteria in predatory ants reveals urease gene functions but no genes for nitrogen fixation.</title>
        <authorList>
            <person name="Neuvonen M.M."/>
            <person name="Tamarit D."/>
            <person name="Naslund K."/>
            <person name="Liebig J."/>
            <person name="Feldhaar H."/>
            <person name="Moran N.A."/>
            <person name="Guy L."/>
            <person name="Andersson S.G."/>
        </authorList>
    </citation>
    <scope>NUCLEOTIDE SEQUENCE [LARGE SCALE GENOMIC DNA]</scope>
    <source>
        <strain evidence="2 3">Hsal</strain>
    </source>
</reference>
<evidence type="ECO:0000313" key="3">
    <source>
        <dbReference type="Proteomes" id="UP000188912"/>
    </source>
</evidence>
<dbReference type="STRING" id="1902579.BHV28_03580"/>
<keyword evidence="3" id="KW-1185">Reference proteome</keyword>
<feature type="signal peptide" evidence="1">
    <location>
        <begin position="1"/>
        <end position="22"/>
    </location>
</feature>
<dbReference type="EMBL" id="CP017315">
    <property type="protein sequence ID" value="AQS41073.1"/>
    <property type="molecule type" value="Genomic_DNA"/>
</dbReference>
<organism evidence="2 3">
    <name type="scientific">Candidatus Tokpelaia hoelldobleri</name>
    <dbReference type="NCBI Taxonomy" id="1902579"/>
    <lineage>
        <taxon>Bacteria</taxon>
        <taxon>Pseudomonadati</taxon>
        <taxon>Pseudomonadota</taxon>
        <taxon>Alphaproteobacteria</taxon>
        <taxon>Hyphomicrobiales</taxon>
        <taxon>Candidatus Tokpelaia</taxon>
    </lineage>
</organism>
<dbReference type="KEGG" id="thd:BHV28_03580"/>
<evidence type="ECO:0008006" key="4">
    <source>
        <dbReference type="Google" id="ProtNLM"/>
    </source>
</evidence>